<keyword evidence="4 13" id="KW-0418">Kinase</keyword>
<keyword evidence="2" id="KW-0808">Transferase</keyword>
<evidence type="ECO:0000313" key="13">
    <source>
        <dbReference type="EMBL" id="KAJ3257274.1"/>
    </source>
</evidence>
<dbReference type="EMBL" id="JADGKB010000040">
    <property type="protein sequence ID" value="KAJ3257274.1"/>
    <property type="molecule type" value="Genomic_DNA"/>
</dbReference>
<dbReference type="PROSITE" id="PS00108">
    <property type="entry name" value="PROTEIN_KINASE_ST"/>
    <property type="match status" value="1"/>
</dbReference>
<sequence length="731" mass="82842">MGIESNLTIPTTPGSLRQKRHSAATIPLLPLFNQDDKPALPNHQDKFVITNEKYSFDENQLELVAYIGSGVTSTVYKVVHKPTKTVMARKRFSLPPTNENENLKEIESQILRELNILRLCQCVNIVGFYGSFISDNTISVMLEYVDLGSLESIYNRTGPIPEREISVIAFQILSAFIYLEEHHKIVHRDIKPANILLSSEGVIKLSDFGVSKETLKSAAKTFVGTFYYLAPERLQQGQQSTGTSDIWSFGLTVMEIAMARFPYPKELLQNQFDMLPYITEEPSPTLPKDTFSPEFEEFCGQCLIKDHLARPNAHTLMNTEFIKKCISNNYDLKDWIKTFNIVGSLSPKFTMGVFKRLLREDRKEKKPEKNGMYKDNFHSMGNLADPVGLSKLPKRISKSVDLEINTSIQSLQLNLSNVDISKDSLFEFDESKLQYISAIGNGSFASVTKVLYKPNGMFMARKDVIINALDGDTLEKTEMNIMRELNILRQCNCPYITSFYGAFLNGQKISMFLEYMDLGSLEYIYKVAGPVPEKEHSIILIKTKRLYIEVTLNLQDIKPANILLCSDGLAKLADFGLSKQTLLSPAKSVVGTLMYLAPEQMEQTDNNKKSTTKSDIWSLGLALMEVALARFPYETDWLYESDSKRKSLFDILPTIKNGPVPTLPKQAFSHDFVNFCSLCLTKDENERPPASKLLEDPFVKYQGKTPDLREWIKTLPAILRKNTKVLNINKT</sequence>
<dbReference type="Proteomes" id="UP001210925">
    <property type="component" value="Unassembled WGS sequence"/>
</dbReference>
<comment type="catalytic activity">
    <reaction evidence="8">
        <text>L-seryl-[protein] + ATP = O-phospho-L-seryl-[protein] + ADP + H(+)</text>
        <dbReference type="Rhea" id="RHEA:17989"/>
        <dbReference type="Rhea" id="RHEA-COMP:9863"/>
        <dbReference type="Rhea" id="RHEA-COMP:11604"/>
        <dbReference type="ChEBI" id="CHEBI:15378"/>
        <dbReference type="ChEBI" id="CHEBI:29999"/>
        <dbReference type="ChEBI" id="CHEBI:30616"/>
        <dbReference type="ChEBI" id="CHEBI:83421"/>
        <dbReference type="ChEBI" id="CHEBI:456216"/>
        <dbReference type="EC" id="2.7.12.2"/>
    </reaction>
</comment>
<reference evidence="13" key="1">
    <citation type="submission" date="2020-05" db="EMBL/GenBank/DDBJ databases">
        <title>Phylogenomic resolution of chytrid fungi.</title>
        <authorList>
            <person name="Stajich J.E."/>
            <person name="Amses K."/>
            <person name="Simmons R."/>
            <person name="Seto K."/>
            <person name="Myers J."/>
            <person name="Bonds A."/>
            <person name="Quandt C.A."/>
            <person name="Barry K."/>
            <person name="Liu P."/>
            <person name="Grigoriev I."/>
            <person name="Longcore J.E."/>
            <person name="James T.Y."/>
        </authorList>
    </citation>
    <scope>NUCLEOTIDE SEQUENCE</scope>
    <source>
        <strain evidence="13">PLAUS21</strain>
    </source>
</reference>
<feature type="binding site" evidence="11">
    <location>
        <position position="90"/>
    </location>
    <ligand>
        <name>ATP</name>
        <dbReference type="ChEBI" id="CHEBI:30616"/>
    </ligand>
</feature>
<evidence type="ECO:0000256" key="6">
    <source>
        <dbReference type="ARBA" id="ARBA00038035"/>
    </source>
</evidence>
<dbReference type="SUPFAM" id="SSF56112">
    <property type="entry name" value="Protein kinase-like (PK-like)"/>
    <property type="match status" value="2"/>
</dbReference>
<dbReference type="EC" id="2.7.12.2" evidence="7"/>
<dbReference type="GO" id="GO:0004674">
    <property type="term" value="F:protein serine/threonine kinase activity"/>
    <property type="evidence" value="ECO:0007669"/>
    <property type="project" value="UniProtKB-KW"/>
</dbReference>
<dbReference type="InterPro" id="IPR011009">
    <property type="entry name" value="Kinase-like_dom_sf"/>
</dbReference>
<keyword evidence="5 11" id="KW-0067">ATP-binding</keyword>
<dbReference type="InterPro" id="IPR017441">
    <property type="entry name" value="Protein_kinase_ATP_BS"/>
</dbReference>
<dbReference type="FunFam" id="1.10.510.10:FF:000432">
    <property type="entry name" value="mitogen-activated protein kinase kinase 3"/>
    <property type="match status" value="1"/>
</dbReference>
<gene>
    <name evidence="13" type="primary">MAP2K1</name>
    <name evidence="13" type="ORF">HK103_004828</name>
</gene>
<evidence type="ECO:0000256" key="8">
    <source>
        <dbReference type="ARBA" id="ARBA00049014"/>
    </source>
</evidence>
<dbReference type="SMART" id="SM00220">
    <property type="entry name" value="S_TKc"/>
    <property type="match status" value="2"/>
</dbReference>
<organism evidence="13 14">
    <name type="scientific">Boothiomyces macroporosus</name>
    <dbReference type="NCBI Taxonomy" id="261099"/>
    <lineage>
        <taxon>Eukaryota</taxon>
        <taxon>Fungi</taxon>
        <taxon>Fungi incertae sedis</taxon>
        <taxon>Chytridiomycota</taxon>
        <taxon>Chytridiomycota incertae sedis</taxon>
        <taxon>Chytridiomycetes</taxon>
        <taxon>Rhizophydiales</taxon>
        <taxon>Terramycetaceae</taxon>
        <taxon>Boothiomyces</taxon>
    </lineage>
</organism>
<feature type="binding site" evidence="11">
    <location>
        <position position="462"/>
    </location>
    <ligand>
        <name>ATP</name>
        <dbReference type="ChEBI" id="CHEBI:30616"/>
    </ligand>
</feature>
<evidence type="ECO:0000256" key="4">
    <source>
        <dbReference type="ARBA" id="ARBA00022777"/>
    </source>
</evidence>
<evidence type="ECO:0000256" key="9">
    <source>
        <dbReference type="ARBA" id="ARBA00049299"/>
    </source>
</evidence>
<feature type="domain" description="Protein kinase" evidence="12">
    <location>
        <begin position="433"/>
        <end position="699"/>
    </location>
</feature>
<evidence type="ECO:0000256" key="5">
    <source>
        <dbReference type="ARBA" id="ARBA00022840"/>
    </source>
</evidence>
<accession>A0AAD5UG54</accession>
<dbReference type="PANTHER" id="PTHR48013:SF9">
    <property type="entry name" value="DUAL SPECIFICITY MITOGEN-ACTIVATED PROTEIN KINASE KINASE 5"/>
    <property type="match status" value="1"/>
</dbReference>
<evidence type="ECO:0000256" key="11">
    <source>
        <dbReference type="PROSITE-ProRule" id="PRU10141"/>
    </source>
</evidence>
<dbReference type="FunFam" id="3.30.200.20:FF:000040">
    <property type="entry name" value="Dual specificity mitogen-activated protein kinase kinase"/>
    <property type="match status" value="1"/>
</dbReference>
<keyword evidence="14" id="KW-1185">Reference proteome</keyword>
<dbReference type="PANTHER" id="PTHR48013">
    <property type="entry name" value="DUAL SPECIFICITY MITOGEN-ACTIVATED PROTEIN KINASE KINASE 5-RELATED"/>
    <property type="match status" value="1"/>
</dbReference>
<evidence type="ECO:0000256" key="10">
    <source>
        <dbReference type="ARBA" id="ARBA00051693"/>
    </source>
</evidence>
<dbReference type="InterPro" id="IPR000719">
    <property type="entry name" value="Prot_kinase_dom"/>
</dbReference>
<comment type="similarity">
    <text evidence="6">Belongs to the protein kinase superfamily. STE Ser/Thr protein kinase family. MAP kinase kinase subfamily.</text>
</comment>
<keyword evidence="3 11" id="KW-0547">Nucleotide-binding</keyword>
<dbReference type="GO" id="GO:0004708">
    <property type="term" value="F:MAP kinase kinase activity"/>
    <property type="evidence" value="ECO:0007669"/>
    <property type="project" value="UniProtKB-EC"/>
</dbReference>
<dbReference type="PROSITE" id="PS50011">
    <property type="entry name" value="PROTEIN_KINASE_DOM"/>
    <property type="match status" value="2"/>
</dbReference>
<dbReference type="Gene3D" id="1.10.510.10">
    <property type="entry name" value="Transferase(Phosphotransferase) domain 1"/>
    <property type="match status" value="2"/>
</dbReference>
<dbReference type="GO" id="GO:0005524">
    <property type="term" value="F:ATP binding"/>
    <property type="evidence" value="ECO:0007669"/>
    <property type="project" value="UniProtKB-UniRule"/>
</dbReference>
<name>A0AAD5UG54_9FUNG</name>
<comment type="catalytic activity">
    <reaction evidence="9">
        <text>L-threonyl-[protein] + ATP = O-phospho-L-threonyl-[protein] + ADP + H(+)</text>
        <dbReference type="Rhea" id="RHEA:46608"/>
        <dbReference type="Rhea" id="RHEA-COMP:11060"/>
        <dbReference type="Rhea" id="RHEA-COMP:11605"/>
        <dbReference type="ChEBI" id="CHEBI:15378"/>
        <dbReference type="ChEBI" id="CHEBI:30013"/>
        <dbReference type="ChEBI" id="CHEBI:30616"/>
        <dbReference type="ChEBI" id="CHEBI:61977"/>
        <dbReference type="ChEBI" id="CHEBI:456216"/>
        <dbReference type="EC" id="2.7.12.2"/>
    </reaction>
</comment>
<evidence type="ECO:0000313" key="14">
    <source>
        <dbReference type="Proteomes" id="UP001210925"/>
    </source>
</evidence>
<proteinExistence type="inferred from homology"/>
<comment type="catalytic activity">
    <reaction evidence="10">
        <text>L-tyrosyl-[protein] + ATP = O-phospho-L-tyrosyl-[protein] + ADP + H(+)</text>
        <dbReference type="Rhea" id="RHEA:10596"/>
        <dbReference type="Rhea" id="RHEA-COMP:10136"/>
        <dbReference type="Rhea" id="RHEA-COMP:20101"/>
        <dbReference type="ChEBI" id="CHEBI:15378"/>
        <dbReference type="ChEBI" id="CHEBI:30616"/>
        <dbReference type="ChEBI" id="CHEBI:46858"/>
        <dbReference type="ChEBI" id="CHEBI:61978"/>
        <dbReference type="ChEBI" id="CHEBI:456216"/>
        <dbReference type="EC" id="2.7.12.2"/>
    </reaction>
</comment>
<dbReference type="Gene3D" id="3.30.200.20">
    <property type="entry name" value="Phosphorylase Kinase, domain 1"/>
    <property type="match status" value="2"/>
</dbReference>
<feature type="domain" description="Protein kinase" evidence="12">
    <location>
        <begin position="61"/>
        <end position="322"/>
    </location>
</feature>
<evidence type="ECO:0000256" key="3">
    <source>
        <dbReference type="ARBA" id="ARBA00022741"/>
    </source>
</evidence>
<dbReference type="Pfam" id="PF00069">
    <property type="entry name" value="Pkinase"/>
    <property type="match status" value="2"/>
</dbReference>
<protein>
    <recommendedName>
        <fullName evidence="7">mitogen-activated protein kinase kinase</fullName>
        <ecNumber evidence="7">2.7.12.2</ecNumber>
    </recommendedName>
</protein>
<evidence type="ECO:0000256" key="1">
    <source>
        <dbReference type="ARBA" id="ARBA00022527"/>
    </source>
</evidence>
<comment type="caution">
    <text evidence="13">The sequence shown here is derived from an EMBL/GenBank/DDBJ whole genome shotgun (WGS) entry which is preliminary data.</text>
</comment>
<dbReference type="AlphaFoldDB" id="A0AAD5UG54"/>
<dbReference type="PROSITE" id="PS00107">
    <property type="entry name" value="PROTEIN_KINASE_ATP"/>
    <property type="match status" value="2"/>
</dbReference>
<keyword evidence="1" id="KW-0723">Serine/threonine-protein kinase</keyword>
<evidence type="ECO:0000256" key="2">
    <source>
        <dbReference type="ARBA" id="ARBA00022679"/>
    </source>
</evidence>
<evidence type="ECO:0000259" key="12">
    <source>
        <dbReference type="PROSITE" id="PS50011"/>
    </source>
</evidence>
<dbReference type="InterPro" id="IPR008271">
    <property type="entry name" value="Ser/Thr_kinase_AS"/>
</dbReference>
<evidence type="ECO:0000256" key="7">
    <source>
        <dbReference type="ARBA" id="ARBA00038999"/>
    </source>
</evidence>